<accession>A0A2D2AXX3</accession>
<evidence type="ECO:0000313" key="2">
    <source>
        <dbReference type="EMBL" id="ATQ42832.1"/>
    </source>
</evidence>
<reference evidence="2 3" key="1">
    <citation type="submission" date="2017-10" db="EMBL/GenBank/DDBJ databases">
        <title>Genome sequence of Caulobacter mirabilis FWC38.</title>
        <authorList>
            <person name="Fiebig A."/>
            <person name="Crosson S."/>
        </authorList>
    </citation>
    <scope>NUCLEOTIDE SEQUENCE [LARGE SCALE GENOMIC DNA]</scope>
    <source>
        <strain evidence="2 3">FWC 38</strain>
    </source>
</reference>
<feature type="chain" id="PRO_5013756651" description="TonB C-terminal domain-containing protein" evidence="1">
    <location>
        <begin position="16"/>
        <end position="426"/>
    </location>
</feature>
<evidence type="ECO:0000256" key="1">
    <source>
        <dbReference type="SAM" id="SignalP"/>
    </source>
</evidence>
<name>A0A2D2AXX3_9CAUL</name>
<gene>
    <name evidence="2" type="ORF">CSW64_10635</name>
</gene>
<dbReference type="KEGG" id="cmb:CSW64_10635"/>
<feature type="signal peptide" evidence="1">
    <location>
        <begin position="1"/>
        <end position="15"/>
    </location>
</feature>
<evidence type="ECO:0000313" key="3">
    <source>
        <dbReference type="Proteomes" id="UP000228945"/>
    </source>
</evidence>
<dbReference type="AlphaFoldDB" id="A0A2D2AXX3"/>
<proteinExistence type="predicted"/>
<keyword evidence="1" id="KW-0732">Signal</keyword>
<sequence>MLAAALAAWPMIAAAAGEPLVGPLRVGMPFAEVKATAPDAGWVETASQYSGKPIELRAAEAIPLAGRLYDLTITPGAYDAYEVRLEHEAPIAAARDCAPIVKALAAELEGRFGPFVPASTLKESPDWAYVVPGGRLVNPEISQRRPTVVSLGPAKTDGGSRLDHGRASVSADFRYWIGRRPPRDNLAVSVGAETDWRGGAPICRTGVVFDYRPPRPERDTIAFETLQPVRRPTISARNRAVEPLGDLPPEGVVIRLDCSLARRQGLLEGCAPPPETPEARGVAARNVARGYRFDVKALDPDNDVPLRIEVPITLSPSDRREVTPPEGLVPLTAAEAPLSSIGDMGRYYPSKALAQAVEGRVLVVCQIQSDQSLICPSETVESSAPELFAGISRRVEELYRARSTLTSGELSAGRWVKVAVSFRMAG</sequence>
<keyword evidence="3" id="KW-1185">Reference proteome</keyword>
<dbReference type="EMBL" id="CP024201">
    <property type="protein sequence ID" value="ATQ42832.1"/>
    <property type="molecule type" value="Genomic_DNA"/>
</dbReference>
<dbReference type="Proteomes" id="UP000228945">
    <property type="component" value="Chromosome"/>
</dbReference>
<protein>
    <recommendedName>
        <fullName evidence="4">TonB C-terminal domain-containing protein</fullName>
    </recommendedName>
</protein>
<evidence type="ECO:0008006" key="4">
    <source>
        <dbReference type="Google" id="ProtNLM"/>
    </source>
</evidence>
<organism evidence="2 3">
    <name type="scientific">Caulobacter mirabilis</name>
    <dbReference type="NCBI Taxonomy" id="69666"/>
    <lineage>
        <taxon>Bacteria</taxon>
        <taxon>Pseudomonadati</taxon>
        <taxon>Pseudomonadota</taxon>
        <taxon>Alphaproteobacteria</taxon>
        <taxon>Caulobacterales</taxon>
        <taxon>Caulobacteraceae</taxon>
        <taxon>Caulobacter</taxon>
    </lineage>
</organism>